<keyword evidence="2" id="KW-0238">DNA-binding</keyword>
<comment type="caution">
    <text evidence="5">The sequence shown here is derived from an EMBL/GenBank/DDBJ whole genome shotgun (WGS) entry which is preliminary data.</text>
</comment>
<proteinExistence type="predicted"/>
<dbReference type="EMBL" id="JAJEQM010000020">
    <property type="protein sequence ID" value="MCC2211606.1"/>
    <property type="molecule type" value="Genomic_DNA"/>
</dbReference>
<protein>
    <submittedName>
        <fullName evidence="5">Helix-turn-helix domain-containing protein</fullName>
    </submittedName>
</protein>
<evidence type="ECO:0000313" key="5">
    <source>
        <dbReference type="EMBL" id="MCC2211606.1"/>
    </source>
</evidence>
<dbReference type="InterPro" id="IPR018060">
    <property type="entry name" value="HTH_AraC"/>
</dbReference>
<dbReference type="PROSITE" id="PS01124">
    <property type="entry name" value="HTH_ARAC_FAMILY_2"/>
    <property type="match status" value="1"/>
</dbReference>
<name>A0AAE3E049_9FIRM</name>
<keyword evidence="3" id="KW-0804">Transcription</keyword>
<dbReference type="RefSeq" id="WP_308457055.1">
    <property type="nucleotide sequence ID" value="NZ_JAJEQM010000020.1"/>
</dbReference>
<evidence type="ECO:0000313" key="6">
    <source>
        <dbReference type="Proteomes" id="UP001198242"/>
    </source>
</evidence>
<dbReference type="Pfam" id="PF12833">
    <property type="entry name" value="HTH_18"/>
    <property type="match status" value="1"/>
</dbReference>
<keyword evidence="1" id="KW-0805">Transcription regulation</keyword>
<reference evidence="5 6" key="1">
    <citation type="submission" date="2021-10" db="EMBL/GenBank/DDBJ databases">
        <title>Anaerobic single-cell dispensing facilitates the cultivation of human gut bacteria.</title>
        <authorList>
            <person name="Afrizal A."/>
        </authorList>
    </citation>
    <scope>NUCLEOTIDE SEQUENCE [LARGE SCALE GENOMIC DNA]</scope>
    <source>
        <strain evidence="5 6">CLA-AA-H232</strain>
    </source>
</reference>
<dbReference type="AlphaFoldDB" id="A0AAE3E049"/>
<dbReference type="PANTHER" id="PTHR43280:SF28">
    <property type="entry name" value="HTH-TYPE TRANSCRIPTIONAL ACTIVATOR RHAS"/>
    <property type="match status" value="1"/>
</dbReference>
<sequence>MYKLNDIHNSDVGNKGNFEKMVISEADRVKPIIKEQFLREYILGTGDTYEIFNIYCKTFGVDRMLETRMIIIKPSQQSEDEDIFFLKNTSEQYIGEDRLLLSTTIKNHLFLITTLLEQQEITSVLEKIHNTMKTCYGYDVMAVYSKIASIADAPASYERLKRCMGYSFYSDSCEILYENDIKINENAVSVQAEYGAIEHAVKTGDMEKLKMLLSGFFKTLEKAMPTPAVAKTYCLELYVCIIRCCSVEKIEKYMKGIVSVQAAKKLSEIKSFIEQNGFEIAKANAPESNKIYSSLIRDTINIIDENIENENLSLRWLAGTILYTNVDYLGKLFKKETGKNFSHYVMEKRMEMAKDLIIEGKKDRIYEVAEKVGYGSNSQYFSQVFKKYTGVSPLEYREFARLAREKNEVG</sequence>
<dbReference type="SUPFAM" id="SSF46689">
    <property type="entry name" value="Homeodomain-like"/>
    <property type="match status" value="1"/>
</dbReference>
<dbReference type="SMART" id="SM00342">
    <property type="entry name" value="HTH_ARAC"/>
    <property type="match status" value="1"/>
</dbReference>
<dbReference type="Proteomes" id="UP001198242">
    <property type="component" value="Unassembled WGS sequence"/>
</dbReference>
<accession>A0AAE3E049</accession>
<evidence type="ECO:0000256" key="2">
    <source>
        <dbReference type="ARBA" id="ARBA00023125"/>
    </source>
</evidence>
<dbReference type="Gene3D" id="1.10.10.60">
    <property type="entry name" value="Homeodomain-like"/>
    <property type="match status" value="2"/>
</dbReference>
<feature type="domain" description="HTH araC/xylS-type" evidence="4">
    <location>
        <begin position="297"/>
        <end position="399"/>
    </location>
</feature>
<dbReference type="InterPro" id="IPR009057">
    <property type="entry name" value="Homeodomain-like_sf"/>
</dbReference>
<evidence type="ECO:0000256" key="3">
    <source>
        <dbReference type="ARBA" id="ARBA00023163"/>
    </source>
</evidence>
<keyword evidence="6" id="KW-1185">Reference proteome</keyword>
<organism evidence="5 6">
    <name type="scientific">Hominilimicola fabiformis</name>
    <dbReference type="NCBI Taxonomy" id="2885356"/>
    <lineage>
        <taxon>Bacteria</taxon>
        <taxon>Bacillati</taxon>
        <taxon>Bacillota</taxon>
        <taxon>Clostridia</taxon>
        <taxon>Eubacteriales</taxon>
        <taxon>Oscillospiraceae</taxon>
        <taxon>Hominilimicola</taxon>
    </lineage>
</organism>
<dbReference type="GO" id="GO:0043565">
    <property type="term" value="F:sequence-specific DNA binding"/>
    <property type="evidence" value="ECO:0007669"/>
    <property type="project" value="InterPro"/>
</dbReference>
<dbReference type="PANTHER" id="PTHR43280">
    <property type="entry name" value="ARAC-FAMILY TRANSCRIPTIONAL REGULATOR"/>
    <property type="match status" value="1"/>
</dbReference>
<evidence type="ECO:0000256" key="1">
    <source>
        <dbReference type="ARBA" id="ARBA00023015"/>
    </source>
</evidence>
<evidence type="ECO:0000259" key="4">
    <source>
        <dbReference type="PROSITE" id="PS01124"/>
    </source>
</evidence>
<gene>
    <name evidence="5" type="ORF">LKE05_12530</name>
</gene>
<dbReference type="GO" id="GO:0003700">
    <property type="term" value="F:DNA-binding transcription factor activity"/>
    <property type="evidence" value="ECO:0007669"/>
    <property type="project" value="InterPro"/>
</dbReference>